<dbReference type="Gramene" id="TraesLAC6A03G03224420.1">
    <property type="protein sequence ID" value="TraesLAC6A03G03224420.1.CDS1"/>
    <property type="gene ID" value="TraesLAC6A03G03224420"/>
</dbReference>
<dbReference type="Gramene" id="TraesCS6A02G103000.1">
    <property type="protein sequence ID" value="TraesCS6A02G103000.1.cds1"/>
    <property type="gene ID" value="TraesCS6A02G103000"/>
</dbReference>
<keyword evidence="2" id="KW-1185">Reference proteome</keyword>
<organism evidence="1">
    <name type="scientific">Triticum aestivum</name>
    <name type="common">Wheat</name>
    <dbReference type="NCBI Taxonomy" id="4565"/>
    <lineage>
        <taxon>Eukaryota</taxon>
        <taxon>Viridiplantae</taxon>
        <taxon>Streptophyta</taxon>
        <taxon>Embryophyta</taxon>
        <taxon>Tracheophyta</taxon>
        <taxon>Spermatophyta</taxon>
        <taxon>Magnoliopsida</taxon>
        <taxon>Liliopsida</taxon>
        <taxon>Poales</taxon>
        <taxon>Poaceae</taxon>
        <taxon>BOP clade</taxon>
        <taxon>Pooideae</taxon>
        <taxon>Triticodae</taxon>
        <taxon>Triticeae</taxon>
        <taxon>Triticinae</taxon>
        <taxon>Triticum</taxon>
    </lineage>
</organism>
<dbReference type="AlphaFoldDB" id="A0A3B6NML0"/>
<dbReference type="SUPFAM" id="SSF81383">
    <property type="entry name" value="F-box domain"/>
    <property type="match status" value="1"/>
</dbReference>
<dbReference type="OMA" id="PARTIEW"/>
<accession>A0A3B6NML0</accession>
<name>A0A3B6NML0_WHEAT</name>
<dbReference type="Gramene" id="TraesCS6A03G0240300.1">
    <property type="protein sequence ID" value="TraesCS6A03G0240300.1.CDS1"/>
    <property type="gene ID" value="TraesCS6A03G0240300"/>
</dbReference>
<protein>
    <recommendedName>
        <fullName evidence="3">F-box domain-containing protein</fullName>
    </recommendedName>
</protein>
<evidence type="ECO:0000313" key="1">
    <source>
        <dbReference type="EnsemblPlants" id="TraesCS6A02G103000.1.cds1"/>
    </source>
</evidence>
<dbReference type="Gramene" id="TraesLDM6A03G03273270.1">
    <property type="protein sequence ID" value="TraesLDM6A03G03273270.1.CDS1"/>
    <property type="gene ID" value="TraesLDM6A03G03273270"/>
</dbReference>
<dbReference type="Gramene" id="TraesWEE_scaffold_133191_01G000100.1">
    <property type="protein sequence ID" value="TraesWEE_scaffold_133191_01G000100.1"/>
    <property type="gene ID" value="TraesWEE_scaffold_133191_01G000100"/>
</dbReference>
<dbReference type="InterPro" id="IPR036047">
    <property type="entry name" value="F-box-like_dom_sf"/>
</dbReference>
<dbReference type="Proteomes" id="UP000019116">
    <property type="component" value="Chromosome 6A"/>
</dbReference>
<proteinExistence type="predicted"/>
<reference evidence="1" key="2">
    <citation type="submission" date="2018-10" db="UniProtKB">
        <authorList>
            <consortium name="EnsemblPlants"/>
        </authorList>
    </citation>
    <scope>IDENTIFICATION</scope>
</reference>
<dbReference type="EnsemblPlants" id="TraesCS6A02G103000.1">
    <property type="protein sequence ID" value="TraesCS6A02G103000.1.cds1"/>
    <property type="gene ID" value="TraesCS6A02G103000"/>
</dbReference>
<dbReference type="Gramene" id="TraesMAC6A03G03269370.1">
    <property type="protein sequence ID" value="TraesMAC6A03G03269370.1.CDS1"/>
    <property type="gene ID" value="TraesMAC6A03G03269370"/>
</dbReference>
<dbReference type="Gramene" id="TraesCLE_scaffold_095974_01G000100.1">
    <property type="protein sequence ID" value="TraesCLE_scaffold_095974_01G000100.1"/>
    <property type="gene ID" value="TraesCLE_scaffold_095974_01G000100"/>
</dbReference>
<sequence>MVDPVPHLTDEIMEEIFLRLATPAALARASTACPRYRRVITQRSFLRRYRKRQPPPLLGLLSEQDGFHPAQAPHPSAPLARALAVAADFTYSFVPKLKFGNPPFPADWYLRDARVLLDDRPGKTTTAMFRNLAVCDPLSRRYVLIPSIPKDLAVQEEKFVQIETMLAQSVTMRMRRPSELSARRTTPANWLHLSSLPSLQIGV</sequence>
<dbReference type="PANTHER" id="PTHR31264:SF22">
    <property type="entry name" value="F-BOX DOMAIN-CONTAINING PROTEIN"/>
    <property type="match status" value="1"/>
</dbReference>
<evidence type="ECO:0008006" key="3">
    <source>
        <dbReference type="Google" id="ProtNLM"/>
    </source>
</evidence>
<dbReference type="Gramene" id="TraesRN6A0100206500.1">
    <property type="protein sequence ID" value="TraesRN6A0100206500.1"/>
    <property type="gene ID" value="TraesRN6A0100206500"/>
</dbReference>
<reference evidence="1" key="1">
    <citation type="submission" date="2018-08" db="EMBL/GenBank/DDBJ databases">
        <authorList>
            <person name="Rossello M."/>
        </authorList>
    </citation>
    <scope>NUCLEOTIDE SEQUENCE [LARGE SCALE GENOMIC DNA]</scope>
    <source>
        <strain evidence="1">cv. Chinese Spring</strain>
    </source>
</reference>
<dbReference type="STRING" id="4565.A0A3B6NML0"/>
<dbReference type="PANTHER" id="PTHR31264">
    <property type="entry name" value="OS07G0554500 PROTEIN-RELATED"/>
    <property type="match status" value="1"/>
</dbReference>
<evidence type="ECO:0000313" key="2">
    <source>
        <dbReference type="Proteomes" id="UP000019116"/>
    </source>
</evidence>
<dbReference type="Gramene" id="TraesSYM6A03G03210580.1">
    <property type="protein sequence ID" value="TraesSYM6A03G03210580.1.CDS1"/>
    <property type="gene ID" value="TraesSYM6A03G03210580"/>
</dbReference>
<dbReference type="Gramene" id="TraesROB_scaffold_117400_01G000100.1">
    <property type="protein sequence ID" value="TraesROB_scaffold_117400_01G000100.1"/>
    <property type="gene ID" value="TraesROB_scaffold_117400_01G000100"/>
</dbReference>
<dbReference type="Gramene" id="TraesCAD_scaffold_113553_01G000100.1">
    <property type="protein sequence ID" value="TraesCAD_scaffold_113553_01G000100.1"/>
    <property type="gene ID" value="TraesCAD_scaffold_113553_01G000100"/>
</dbReference>
<dbReference type="Gramene" id="TraesJUL6A03G03296370.1">
    <property type="protein sequence ID" value="TraesJUL6A03G03296370.1.CDS1"/>
    <property type="gene ID" value="TraesJUL6A03G03296370"/>
</dbReference>